<organism evidence="2 3">
    <name type="scientific">Armillaria solidipes</name>
    <dbReference type="NCBI Taxonomy" id="1076256"/>
    <lineage>
        <taxon>Eukaryota</taxon>
        <taxon>Fungi</taxon>
        <taxon>Dikarya</taxon>
        <taxon>Basidiomycota</taxon>
        <taxon>Agaricomycotina</taxon>
        <taxon>Agaricomycetes</taxon>
        <taxon>Agaricomycetidae</taxon>
        <taxon>Agaricales</taxon>
        <taxon>Marasmiineae</taxon>
        <taxon>Physalacriaceae</taxon>
        <taxon>Armillaria</taxon>
    </lineage>
</organism>
<evidence type="ECO:0000313" key="3">
    <source>
        <dbReference type="Proteomes" id="UP000218334"/>
    </source>
</evidence>
<protein>
    <submittedName>
        <fullName evidence="2">Uncharacterized protein</fullName>
    </submittedName>
</protein>
<feature type="region of interest" description="Disordered" evidence="1">
    <location>
        <begin position="75"/>
        <end position="126"/>
    </location>
</feature>
<feature type="compositionally biased region" description="Pro residues" evidence="1">
    <location>
        <begin position="77"/>
        <end position="87"/>
    </location>
</feature>
<gene>
    <name evidence="2" type="ORF">ARMSODRAFT_975574</name>
</gene>
<feature type="compositionally biased region" description="Low complexity" evidence="1">
    <location>
        <begin position="99"/>
        <end position="119"/>
    </location>
</feature>
<keyword evidence="3" id="KW-1185">Reference proteome</keyword>
<dbReference type="AlphaFoldDB" id="A0A2H3BCT2"/>
<reference evidence="3" key="1">
    <citation type="journal article" date="2017" name="Nat. Ecol. Evol.">
        <title>Genome expansion and lineage-specific genetic innovations in the forest pathogenic fungi Armillaria.</title>
        <authorList>
            <person name="Sipos G."/>
            <person name="Prasanna A.N."/>
            <person name="Walter M.C."/>
            <person name="O'Connor E."/>
            <person name="Balint B."/>
            <person name="Krizsan K."/>
            <person name="Kiss B."/>
            <person name="Hess J."/>
            <person name="Varga T."/>
            <person name="Slot J."/>
            <person name="Riley R."/>
            <person name="Boka B."/>
            <person name="Rigling D."/>
            <person name="Barry K."/>
            <person name="Lee J."/>
            <person name="Mihaltcheva S."/>
            <person name="LaButti K."/>
            <person name="Lipzen A."/>
            <person name="Waldron R."/>
            <person name="Moloney N.M."/>
            <person name="Sperisen C."/>
            <person name="Kredics L."/>
            <person name="Vagvoelgyi C."/>
            <person name="Patrignani A."/>
            <person name="Fitzpatrick D."/>
            <person name="Nagy I."/>
            <person name="Doyle S."/>
            <person name="Anderson J.B."/>
            <person name="Grigoriev I.V."/>
            <person name="Gueldener U."/>
            <person name="Muensterkoetter M."/>
            <person name="Nagy L.G."/>
        </authorList>
    </citation>
    <scope>NUCLEOTIDE SEQUENCE [LARGE SCALE GENOMIC DNA]</scope>
    <source>
        <strain evidence="3">28-4</strain>
    </source>
</reference>
<evidence type="ECO:0000313" key="2">
    <source>
        <dbReference type="EMBL" id="PBK68679.1"/>
    </source>
</evidence>
<accession>A0A2H3BCT2</accession>
<name>A0A2H3BCT2_9AGAR</name>
<sequence>MEWLMDEFAEVDGLRVVGIALFYRGYPTAGYGGRSSTVEHFCRQLTAPVKLLRALRPFKYNHTILLTSEERVWPVGTEPPMPPPPTTDPHIPSRGTAEVVPSSTPSVKKTSPSAPASASNGPVHTSHPACVATQMAVTTSHCFVKGVTEPVSQAALSAQLANFGMIKEIDITVDAAKRVIIASLTAAQGGGGGVWVEASGEVSSVRFTVETKKERCDRPVSHPRGGAP</sequence>
<dbReference type="Proteomes" id="UP000218334">
    <property type="component" value="Unassembled WGS sequence"/>
</dbReference>
<dbReference type="EMBL" id="KZ293431">
    <property type="protein sequence ID" value="PBK68679.1"/>
    <property type="molecule type" value="Genomic_DNA"/>
</dbReference>
<proteinExistence type="predicted"/>
<evidence type="ECO:0000256" key="1">
    <source>
        <dbReference type="SAM" id="MobiDB-lite"/>
    </source>
</evidence>
<dbReference type="STRING" id="1076256.A0A2H3BCT2"/>